<dbReference type="NCBIfam" id="TIGR00177">
    <property type="entry name" value="molyb_syn"/>
    <property type="match status" value="1"/>
</dbReference>
<dbReference type="Gene3D" id="3.40.980.10">
    <property type="entry name" value="MoaB/Mog-like domain"/>
    <property type="match status" value="1"/>
</dbReference>
<dbReference type="SUPFAM" id="SSF142433">
    <property type="entry name" value="CinA-like"/>
    <property type="match status" value="1"/>
</dbReference>
<dbReference type="InterPro" id="IPR001453">
    <property type="entry name" value="MoaB/Mog_dom"/>
</dbReference>
<comment type="similarity">
    <text evidence="1">Belongs to the CinA family.</text>
</comment>
<dbReference type="PANTHER" id="PTHR13939">
    <property type="entry name" value="NICOTINAMIDE-NUCLEOTIDE AMIDOHYDROLASE PNCC"/>
    <property type="match status" value="1"/>
</dbReference>
<evidence type="ECO:0000313" key="3">
    <source>
        <dbReference type="EMBL" id="RSU07204.1"/>
    </source>
</evidence>
<dbReference type="PANTHER" id="PTHR13939:SF0">
    <property type="entry name" value="NMN AMIDOHYDROLASE-LIKE PROTEIN YFAY"/>
    <property type="match status" value="1"/>
</dbReference>
<sequence length="417" mass="46117">MKAEIIAVGTEILLGQIVNTNATYLSQELANLGVDVYYHSVVGDNAQRLDEVLTEAEKRSEIIFLCGGLGPTEDDLTKQVTAKHLGEELVMDELALTEIIQHIERLGRKVTENNKRQALTIQNGKILANHNGLAIGTYYQGPNHHYILLPGPPSEMKVMFQTEVIPILQQNLPKQEQLFSRVLRFFGIGESQLVTELADLIDHQTNPTIAPYAKMNEVTLRLTAKIDRNEQAQKMLDDLEARVQQRVGAYFYGYGDDNSLVDETVKLLKAHKKTVTSAESLTAGMFQSTLGNVSGVSEVFAGGFVTYSKEAKVKLLNLSEEELRKHGVVSEYCAKQMAEQARSILDTDYAVSFTGVAGPNMLEDQEAGTVWIGVAARGEEPSASCFKFSRNRQAVRNAAIMNGLSLLRKKVQADTKR</sequence>
<evidence type="ECO:0000259" key="2">
    <source>
        <dbReference type="SMART" id="SM00852"/>
    </source>
</evidence>
<dbReference type="EMBL" id="NGJZ01000002">
    <property type="protein sequence ID" value="RSU07204.1"/>
    <property type="molecule type" value="Genomic_DNA"/>
</dbReference>
<dbReference type="Pfam" id="PF18146">
    <property type="entry name" value="CinA_KH"/>
    <property type="match status" value="1"/>
</dbReference>
<feature type="domain" description="MoaB/Mog" evidence="2">
    <location>
        <begin position="4"/>
        <end position="170"/>
    </location>
</feature>
<dbReference type="InterPro" id="IPR036425">
    <property type="entry name" value="MoaB/Mog-like_dom_sf"/>
</dbReference>
<dbReference type="RefSeq" id="WP_126824916.1">
    <property type="nucleotide sequence ID" value="NZ_JBHLWU010000002.1"/>
</dbReference>
<reference evidence="3 4" key="1">
    <citation type="submission" date="2017-05" db="EMBL/GenBank/DDBJ databases">
        <title>Vagococcus spp. assemblies.</title>
        <authorList>
            <person name="Gulvik C.A."/>
        </authorList>
    </citation>
    <scope>NUCLEOTIDE SEQUENCE [LARGE SCALE GENOMIC DNA]</scope>
    <source>
        <strain evidence="3 4">DSM 24756</strain>
    </source>
</reference>
<keyword evidence="4" id="KW-1185">Reference proteome</keyword>
<dbReference type="Gene3D" id="3.30.70.2860">
    <property type="match status" value="1"/>
</dbReference>
<dbReference type="SMART" id="SM00852">
    <property type="entry name" value="MoCF_biosynth"/>
    <property type="match status" value="1"/>
</dbReference>
<proteinExistence type="inferred from homology"/>
<dbReference type="HAMAP" id="MF_00226_B">
    <property type="entry name" value="CinA_B"/>
    <property type="match status" value="1"/>
</dbReference>
<evidence type="ECO:0000313" key="4">
    <source>
        <dbReference type="Proteomes" id="UP000288669"/>
    </source>
</evidence>
<dbReference type="InterPro" id="IPR050101">
    <property type="entry name" value="CinA"/>
</dbReference>
<dbReference type="Pfam" id="PF02464">
    <property type="entry name" value="CinA"/>
    <property type="match status" value="1"/>
</dbReference>
<dbReference type="AlphaFoldDB" id="A0A430AH71"/>
<dbReference type="SUPFAM" id="SSF53218">
    <property type="entry name" value="Molybdenum cofactor biosynthesis proteins"/>
    <property type="match status" value="1"/>
</dbReference>
<dbReference type="InterPro" id="IPR008136">
    <property type="entry name" value="CinA_C"/>
</dbReference>
<dbReference type="CDD" id="cd00885">
    <property type="entry name" value="cinA"/>
    <property type="match status" value="1"/>
</dbReference>
<comment type="caution">
    <text evidence="3">The sequence shown here is derived from an EMBL/GenBank/DDBJ whole genome shotgun (WGS) entry which is preliminary data.</text>
</comment>
<dbReference type="NCBIfam" id="TIGR00199">
    <property type="entry name" value="PncC_domain"/>
    <property type="match status" value="1"/>
</dbReference>
<accession>A0A430AH71</accession>
<organism evidence="3 4">
    <name type="scientific">Vagococcus entomophilus</name>
    <dbReference type="NCBI Taxonomy" id="1160095"/>
    <lineage>
        <taxon>Bacteria</taxon>
        <taxon>Bacillati</taxon>
        <taxon>Bacillota</taxon>
        <taxon>Bacilli</taxon>
        <taxon>Lactobacillales</taxon>
        <taxon>Enterococcaceae</taxon>
        <taxon>Vagococcus</taxon>
    </lineage>
</organism>
<dbReference type="NCBIfam" id="TIGR00200">
    <property type="entry name" value="cinA_nterm"/>
    <property type="match status" value="1"/>
</dbReference>
<dbReference type="Pfam" id="PF00994">
    <property type="entry name" value="MoCF_biosynth"/>
    <property type="match status" value="1"/>
</dbReference>
<dbReference type="InterPro" id="IPR008135">
    <property type="entry name" value="Competence-induced_CinA"/>
</dbReference>
<dbReference type="OrthoDB" id="9801454at2"/>
<dbReference type="InterPro" id="IPR036653">
    <property type="entry name" value="CinA-like_C"/>
</dbReference>
<protein>
    <recommendedName>
        <fullName evidence="1">Putative competence-damage inducible protein</fullName>
    </recommendedName>
</protein>
<name>A0A430AH71_9ENTE</name>
<dbReference type="PIRSF" id="PIRSF006728">
    <property type="entry name" value="CinA"/>
    <property type="match status" value="1"/>
</dbReference>
<dbReference type="NCBIfam" id="NF001813">
    <property type="entry name" value="PRK00549.1"/>
    <property type="match status" value="1"/>
</dbReference>
<gene>
    <name evidence="1" type="primary">cinA</name>
    <name evidence="3" type="ORF">CBF30_08095</name>
</gene>
<dbReference type="Proteomes" id="UP000288669">
    <property type="component" value="Unassembled WGS sequence"/>
</dbReference>
<evidence type="ECO:0000256" key="1">
    <source>
        <dbReference type="HAMAP-Rule" id="MF_00226"/>
    </source>
</evidence>
<dbReference type="InterPro" id="IPR041424">
    <property type="entry name" value="CinA_KH"/>
</dbReference>
<dbReference type="Gene3D" id="3.90.950.20">
    <property type="entry name" value="CinA-like"/>
    <property type="match status" value="1"/>
</dbReference>